<reference evidence="9 10" key="1">
    <citation type="submission" date="2019-03" db="EMBL/GenBank/DDBJ databases">
        <title>Ramlibacter henchirensis DSM 14656, whole genome shotgun sequence.</title>
        <authorList>
            <person name="Zhang X."/>
            <person name="Feng G."/>
            <person name="Zhu H."/>
        </authorList>
    </citation>
    <scope>NUCLEOTIDE SEQUENCE [LARGE SCALE GENOMIC DNA]</scope>
    <source>
        <strain evidence="9 10">DSM 14656</strain>
    </source>
</reference>
<dbReference type="FunFam" id="2.40.110.10:FF:000011">
    <property type="entry name" value="Acyl-CoA dehydrogenase FadE34"/>
    <property type="match status" value="1"/>
</dbReference>
<keyword evidence="3" id="KW-0285">Flavoprotein</keyword>
<dbReference type="GO" id="GO:0005886">
    <property type="term" value="C:plasma membrane"/>
    <property type="evidence" value="ECO:0007669"/>
    <property type="project" value="TreeGrafter"/>
</dbReference>
<dbReference type="InterPro" id="IPR046373">
    <property type="entry name" value="Acyl-CoA_Oxase/DH_mid-dom_sf"/>
</dbReference>
<dbReference type="SUPFAM" id="SSF56645">
    <property type="entry name" value="Acyl-CoA dehydrogenase NM domain-like"/>
    <property type="match status" value="1"/>
</dbReference>
<dbReference type="GO" id="GO:0016627">
    <property type="term" value="F:oxidoreductase activity, acting on the CH-CH group of donors"/>
    <property type="evidence" value="ECO:0007669"/>
    <property type="project" value="InterPro"/>
</dbReference>
<dbReference type="PANTHER" id="PTHR43292:SF4">
    <property type="entry name" value="ACYL-COA DEHYDROGENASE FADE34"/>
    <property type="match status" value="1"/>
</dbReference>
<dbReference type="InterPro" id="IPR052161">
    <property type="entry name" value="Mycobact_Acyl-CoA_DH"/>
</dbReference>
<evidence type="ECO:0000256" key="1">
    <source>
        <dbReference type="ARBA" id="ARBA00001974"/>
    </source>
</evidence>
<dbReference type="InterPro" id="IPR036250">
    <property type="entry name" value="AcylCo_DH-like_C"/>
</dbReference>
<dbReference type="GO" id="GO:0050660">
    <property type="term" value="F:flavin adenine dinucleotide binding"/>
    <property type="evidence" value="ECO:0007669"/>
    <property type="project" value="InterPro"/>
</dbReference>
<feature type="domain" description="Acyl-CoA oxidase/dehydrogenase middle" evidence="7">
    <location>
        <begin position="140"/>
        <end position="234"/>
    </location>
</feature>
<name>A0A4Z0BWZ1_9BURK</name>
<dbReference type="RefSeq" id="WP_135264404.1">
    <property type="nucleotide sequence ID" value="NZ_SMLM01000002.1"/>
</dbReference>
<dbReference type="Pfam" id="PF02770">
    <property type="entry name" value="Acyl-CoA_dh_M"/>
    <property type="match status" value="1"/>
</dbReference>
<evidence type="ECO:0000313" key="9">
    <source>
        <dbReference type="EMBL" id="TFZ02880.1"/>
    </source>
</evidence>
<gene>
    <name evidence="9" type="ORF">EZ313_16735</name>
</gene>
<dbReference type="OrthoDB" id="9770681at2"/>
<dbReference type="EMBL" id="SMLM01000002">
    <property type="protein sequence ID" value="TFZ02880.1"/>
    <property type="molecule type" value="Genomic_DNA"/>
</dbReference>
<dbReference type="InterPro" id="IPR037069">
    <property type="entry name" value="AcylCoA_DH/ox_N_sf"/>
</dbReference>
<evidence type="ECO:0000259" key="7">
    <source>
        <dbReference type="Pfam" id="PF02770"/>
    </source>
</evidence>
<comment type="caution">
    <text evidence="9">The sequence shown here is derived from an EMBL/GenBank/DDBJ whole genome shotgun (WGS) entry which is preliminary data.</text>
</comment>
<dbReference type="InterPro" id="IPR013786">
    <property type="entry name" value="AcylCoA_DH/ox_N"/>
</dbReference>
<sequence length="408" mass="46301">MTESTGERPVADPSILALKDDLPAFRAALRAWLAHNTPRDWEERLARDFDTEFVSVQKDWLAALETIGLAVPHWPRQWGGPDLSIRLQVAIYQEFARANTPGLGMYSISHNLLPATLHDWGTPEQVARYMPAARQGEIWCQGFSEPGAGSDLASLRTRAVRDGDQYVINGQKIWSSGAKFAQFYMLLARTDPDAPRHKGISMLIVDLRSPGVQIRPIRQINGNAEFCEVFLDNVKVPVSNLIGPENGGWRVAQSTLSTERGLTILNCSERMQFLFERILEQVRAGRAPWYDDDQWRREFVRAYTDLQAVRQVVRQMLENVERTGAVGDTPLYVKLLYSEVQQRATELFLRIEGIEGQHLAMRHVRGYPTGSWLYDYVSSWAWTIAGGTNEVIRNIVAERQIGLPREPR</sequence>
<dbReference type="InterPro" id="IPR009075">
    <property type="entry name" value="AcylCo_DH/oxidase_C"/>
</dbReference>
<evidence type="ECO:0000256" key="4">
    <source>
        <dbReference type="ARBA" id="ARBA00022827"/>
    </source>
</evidence>
<dbReference type="Pfam" id="PF02771">
    <property type="entry name" value="Acyl-CoA_dh_N"/>
    <property type="match status" value="1"/>
</dbReference>
<proteinExistence type="inferred from homology"/>
<keyword evidence="5" id="KW-0560">Oxidoreductase</keyword>
<dbReference type="PANTHER" id="PTHR43292">
    <property type="entry name" value="ACYL-COA DEHYDROGENASE"/>
    <property type="match status" value="1"/>
</dbReference>
<keyword evidence="4" id="KW-0274">FAD</keyword>
<dbReference type="Pfam" id="PF00441">
    <property type="entry name" value="Acyl-CoA_dh_1"/>
    <property type="match status" value="1"/>
</dbReference>
<feature type="domain" description="Acyl-CoA dehydrogenase/oxidase N-terminal" evidence="8">
    <location>
        <begin position="24"/>
        <end position="137"/>
    </location>
</feature>
<organism evidence="9 10">
    <name type="scientific">Ramlibacter henchirensis</name>
    <dbReference type="NCBI Taxonomy" id="204072"/>
    <lineage>
        <taxon>Bacteria</taxon>
        <taxon>Pseudomonadati</taxon>
        <taxon>Pseudomonadota</taxon>
        <taxon>Betaproteobacteria</taxon>
        <taxon>Burkholderiales</taxon>
        <taxon>Comamonadaceae</taxon>
        <taxon>Ramlibacter</taxon>
    </lineage>
</organism>
<keyword evidence="10" id="KW-1185">Reference proteome</keyword>
<evidence type="ECO:0000256" key="3">
    <source>
        <dbReference type="ARBA" id="ARBA00022630"/>
    </source>
</evidence>
<evidence type="ECO:0000256" key="2">
    <source>
        <dbReference type="ARBA" id="ARBA00009347"/>
    </source>
</evidence>
<feature type="domain" description="Acyl-CoA dehydrogenase/oxidase C-terminal" evidence="6">
    <location>
        <begin position="246"/>
        <end position="399"/>
    </location>
</feature>
<dbReference type="Proteomes" id="UP000298180">
    <property type="component" value="Unassembled WGS sequence"/>
</dbReference>
<dbReference type="Gene3D" id="2.40.110.10">
    <property type="entry name" value="Butyryl-CoA Dehydrogenase, subunit A, domain 2"/>
    <property type="match status" value="1"/>
</dbReference>
<protein>
    <submittedName>
        <fullName evidence="9">Acyl-CoA dehydrogenase</fullName>
    </submittedName>
</protein>
<dbReference type="InterPro" id="IPR009100">
    <property type="entry name" value="AcylCoA_DH/oxidase_NM_dom_sf"/>
</dbReference>
<evidence type="ECO:0000256" key="5">
    <source>
        <dbReference type="ARBA" id="ARBA00023002"/>
    </source>
</evidence>
<dbReference type="Gene3D" id="1.20.140.10">
    <property type="entry name" value="Butyryl-CoA Dehydrogenase, subunit A, domain 3"/>
    <property type="match status" value="1"/>
</dbReference>
<evidence type="ECO:0000259" key="8">
    <source>
        <dbReference type="Pfam" id="PF02771"/>
    </source>
</evidence>
<evidence type="ECO:0000313" key="10">
    <source>
        <dbReference type="Proteomes" id="UP000298180"/>
    </source>
</evidence>
<comment type="similarity">
    <text evidence="2">Belongs to the acyl-CoA dehydrogenase family.</text>
</comment>
<dbReference type="InterPro" id="IPR006091">
    <property type="entry name" value="Acyl-CoA_Oxase/DH_mid-dom"/>
</dbReference>
<comment type="cofactor">
    <cofactor evidence="1">
        <name>FAD</name>
        <dbReference type="ChEBI" id="CHEBI:57692"/>
    </cofactor>
</comment>
<accession>A0A4Z0BWZ1</accession>
<dbReference type="AlphaFoldDB" id="A0A4Z0BWZ1"/>
<evidence type="ECO:0000259" key="6">
    <source>
        <dbReference type="Pfam" id="PF00441"/>
    </source>
</evidence>
<dbReference type="SUPFAM" id="SSF47203">
    <property type="entry name" value="Acyl-CoA dehydrogenase C-terminal domain-like"/>
    <property type="match status" value="1"/>
</dbReference>
<dbReference type="Gene3D" id="1.10.540.10">
    <property type="entry name" value="Acyl-CoA dehydrogenase/oxidase, N-terminal domain"/>
    <property type="match status" value="1"/>
</dbReference>